<dbReference type="InterPro" id="IPR051494">
    <property type="entry name" value="BSD_domain-containing"/>
</dbReference>
<feature type="region of interest" description="Disordered" evidence="1">
    <location>
        <begin position="1"/>
        <end position="106"/>
    </location>
</feature>
<feature type="domain" description="BSD" evidence="2">
    <location>
        <begin position="229"/>
        <end position="281"/>
    </location>
</feature>
<dbReference type="InterPro" id="IPR005607">
    <property type="entry name" value="BSD_dom"/>
</dbReference>
<evidence type="ECO:0000259" key="2">
    <source>
        <dbReference type="PROSITE" id="PS50858"/>
    </source>
</evidence>
<dbReference type="OrthoDB" id="73788at2759"/>
<name>A0A7R9GDZ3_9CRUS</name>
<organism evidence="3">
    <name type="scientific">Notodromas monacha</name>
    <dbReference type="NCBI Taxonomy" id="399045"/>
    <lineage>
        <taxon>Eukaryota</taxon>
        <taxon>Metazoa</taxon>
        <taxon>Ecdysozoa</taxon>
        <taxon>Arthropoda</taxon>
        <taxon>Crustacea</taxon>
        <taxon>Oligostraca</taxon>
        <taxon>Ostracoda</taxon>
        <taxon>Podocopa</taxon>
        <taxon>Podocopida</taxon>
        <taxon>Cypridocopina</taxon>
        <taxon>Cypridoidea</taxon>
        <taxon>Cyprididae</taxon>
        <taxon>Notodromas</taxon>
    </lineage>
</organism>
<dbReference type="EMBL" id="OA883441">
    <property type="protein sequence ID" value="CAD7278907.1"/>
    <property type="molecule type" value="Genomic_DNA"/>
</dbReference>
<reference evidence="3" key="1">
    <citation type="submission" date="2020-11" db="EMBL/GenBank/DDBJ databases">
        <authorList>
            <person name="Tran Van P."/>
        </authorList>
    </citation>
    <scope>NUCLEOTIDE SEQUENCE</scope>
</reference>
<dbReference type="InterPro" id="IPR035925">
    <property type="entry name" value="BSD_dom_sf"/>
</dbReference>
<dbReference type="GO" id="GO:0005737">
    <property type="term" value="C:cytoplasm"/>
    <property type="evidence" value="ECO:0007669"/>
    <property type="project" value="TreeGrafter"/>
</dbReference>
<proteinExistence type="predicted"/>
<dbReference type="PROSITE" id="PS50858">
    <property type="entry name" value="BSD"/>
    <property type="match status" value="1"/>
</dbReference>
<evidence type="ECO:0000313" key="3">
    <source>
        <dbReference type="EMBL" id="CAD7278907.1"/>
    </source>
</evidence>
<dbReference type="EMBL" id="CAJPEX010001404">
    <property type="protein sequence ID" value="CAG0919059.1"/>
    <property type="molecule type" value="Genomic_DNA"/>
</dbReference>
<sequence>MPREIKSGDSSPGSEPVEIAGETDEGFVQIENRKPKSPAKTAVVSSSFPVVQEPPKKPQISAAVGDVPLEGPSGGSGDADEEVGGGGSWWGGLPEGVPRSESSQSGSWNLGGWLQMAKDKTVAGATSAAGVLDLVRRDLSEFTLETGSVVTSTASRLGDKLHISDGVSSVFNAVSGAFYIPPDDDDDDVAMVVGGDSVPLDRLEKELIDLMADVKTYTEDPEDASYADWSAKFDSAARQQEMSDLLVKYQMLRMHYKKVVPARATHAEFWQRYFFKVEQIRAADEKRKEIKKRAEEAIVDVGKETSDWDDDVM</sequence>
<protein>
    <recommendedName>
        <fullName evidence="2">BSD domain-containing protein</fullName>
    </recommendedName>
</protein>
<dbReference type="AlphaFoldDB" id="A0A7R9GDZ3"/>
<dbReference type="Pfam" id="PF03909">
    <property type="entry name" value="BSD"/>
    <property type="match status" value="1"/>
</dbReference>
<dbReference type="SMART" id="SM00751">
    <property type="entry name" value="BSD"/>
    <property type="match status" value="1"/>
</dbReference>
<dbReference type="Gene3D" id="1.10.3970.10">
    <property type="entry name" value="BSD domain"/>
    <property type="match status" value="1"/>
</dbReference>
<evidence type="ECO:0000313" key="4">
    <source>
        <dbReference type="Proteomes" id="UP000678499"/>
    </source>
</evidence>
<dbReference type="PANTHER" id="PTHR16019">
    <property type="entry name" value="SYNAPSE-ASSOCIATED PROTEIN"/>
    <property type="match status" value="1"/>
</dbReference>
<gene>
    <name evidence="3" type="ORF">NMOB1V02_LOCUS6601</name>
</gene>
<evidence type="ECO:0000256" key="1">
    <source>
        <dbReference type="SAM" id="MobiDB-lite"/>
    </source>
</evidence>
<keyword evidence="4" id="KW-1185">Reference proteome</keyword>
<dbReference type="Proteomes" id="UP000678499">
    <property type="component" value="Unassembled WGS sequence"/>
</dbReference>
<feature type="compositionally biased region" description="Gly residues" evidence="1">
    <location>
        <begin position="84"/>
        <end position="94"/>
    </location>
</feature>
<dbReference type="SUPFAM" id="SSF140383">
    <property type="entry name" value="BSD domain-like"/>
    <property type="match status" value="1"/>
</dbReference>
<accession>A0A7R9GDZ3</accession>
<dbReference type="PANTHER" id="PTHR16019:SF5">
    <property type="entry name" value="BSD DOMAIN-CONTAINING PROTEIN 1"/>
    <property type="match status" value="1"/>
</dbReference>